<comment type="similarity">
    <text evidence="1">Belongs to the Gfa family.</text>
</comment>
<gene>
    <name evidence="6" type="ORF">C8N43_3819</name>
</gene>
<dbReference type="InterPro" id="IPR006913">
    <property type="entry name" value="CENP-V/GFA"/>
</dbReference>
<name>A0A2T6BCM1_9RHOB</name>
<dbReference type="Pfam" id="PF04828">
    <property type="entry name" value="GFA"/>
    <property type="match status" value="1"/>
</dbReference>
<keyword evidence="7" id="KW-1185">Reference proteome</keyword>
<dbReference type="SUPFAM" id="SSF51316">
    <property type="entry name" value="Mss4-like"/>
    <property type="match status" value="1"/>
</dbReference>
<evidence type="ECO:0000313" key="7">
    <source>
        <dbReference type="Proteomes" id="UP000243978"/>
    </source>
</evidence>
<accession>A0A2T6BCM1</accession>
<dbReference type="EMBL" id="QBKS01000003">
    <property type="protein sequence ID" value="PTX53776.1"/>
    <property type="molecule type" value="Genomic_DNA"/>
</dbReference>
<keyword evidence="4" id="KW-0456">Lyase</keyword>
<evidence type="ECO:0000313" key="6">
    <source>
        <dbReference type="EMBL" id="PTX53776.1"/>
    </source>
</evidence>
<evidence type="ECO:0000256" key="1">
    <source>
        <dbReference type="ARBA" id="ARBA00005495"/>
    </source>
</evidence>
<proteinExistence type="inferred from homology"/>
<comment type="caution">
    <text evidence="6">The sequence shown here is derived from an EMBL/GenBank/DDBJ whole genome shotgun (WGS) entry which is preliminary data.</text>
</comment>
<dbReference type="Gene3D" id="3.90.1590.10">
    <property type="entry name" value="glutathione-dependent formaldehyde- activating enzyme (gfa)"/>
    <property type="match status" value="1"/>
</dbReference>
<keyword evidence="3" id="KW-0862">Zinc</keyword>
<evidence type="ECO:0000256" key="3">
    <source>
        <dbReference type="ARBA" id="ARBA00022833"/>
    </source>
</evidence>
<dbReference type="AlphaFoldDB" id="A0A2T6BCM1"/>
<dbReference type="Proteomes" id="UP000243978">
    <property type="component" value="Unassembled WGS sequence"/>
</dbReference>
<evidence type="ECO:0000259" key="5">
    <source>
        <dbReference type="PROSITE" id="PS51891"/>
    </source>
</evidence>
<dbReference type="GO" id="GO:0016846">
    <property type="term" value="F:carbon-sulfur lyase activity"/>
    <property type="evidence" value="ECO:0007669"/>
    <property type="project" value="InterPro"/>
</dbReference>
<feature type="domain" description="CENP-V/GFA" evidence="5">
    <location>
        <begin position="41"/>
        <end position="157"/>
    </location>
</feature>
<protein>
    <recommendedName>
        <fullName evidence="5">CENP-V/GFA domain-containing protein</fullName>
    </recommendedName>
</protein>
<sequence length="175" mass="19029">MKEDKPPYQFGTATNGLHSPNHAACDNKKGRQMTKPEQPRITGTCLCGAVSFEVASAFDKLFFCSCDQCRQITGSAFASNLFVGAEGFVWLTGTAEIVRYQVPARDISKSFCRVCGSGVPWASSDGTKMIVPAGILKEPAQVAERIRIFASELPKWASDLEHVPMHAKFPRPTGS</sequence>
<organism evidence="6 7">
    <name type="scientific">Litoreibacter ponti</name>
    <dbReference type="NCBI Taxonomy" id="1510457"/>
    <lineage>
        <taxon>Bacteria</taxon>
        <taxon>Pseudomonadati</taxon>
        <taxon>Pseudomonadota</taxon>
        <taxon>Alphaproteobacteria</taxon>
        <taxon>Rhodobacterales</taxon>
        <taxon>Roseobacteraceae</taxon>
        <taxon>Litoreibacter</taxon>
    </lineage>
</organism>
<dbReference type="PROSITE" id="PS51891">
    <property type="entry name" value="CENP_V_GFA"/>
    <property type="match status" value="1"/>
</dbReference>
<dbReference type="PANTHER" id="PTHR33337:SF40">
    <property type="entry name" value="CENP-V_GFA DOMAIN-CONTAINING PROTEIN-RELATED"/>
    <property type="match status" value="1"/>
</dbReference>
<dbReference type="GO" id="GO:0046872">
    <property type="term" value="F:metal ion binding"/>
    <property type="evidence" value="ECO:0007669"/>
    <property type="project" value="UniProtKB-KW"/>
</dbReference>
<keyword evidence="2" id="KW-0479">Metal-binding</keyword>
<evidence type="ECO:0000256" key="4">
    <source>
        <dbReference type="ARBA" id="ARBA00023239"/>
    </source>
</evidence>
<dbReference type="PANTHER" id="PTHR33337">
    <property type="entry name" value="GFA DOMAIN-CONTAINING PROTEIN"/>
    <property type="match status" value="1"/>
</dbReference>
<reference evidence="6 7" key="1">
    <citation type="submission" date="2018-04" db="EMBL/GenBank/DDBJ databases">
        <title>Genomic Encyclopedia of Archaeal and Bacterial Type Strains, Phase II (KMG-II): from individual species to whole genera.</title>
        <authorList>
            <person name="Goeker M."/>
        </authorList>
    </citation>
    <scope>NUCLEOTIDE SEQUENCE [LARGE SCALE GENOMIC DNA]</scope>
    <source>
        <strain evidence="6 7">DSM 100977</strain>
    </source>
</reference>
<dbReference type="InterPro" id="IPR011057">
    <property type="entry name" value="Mss4-like_sf"/>
</dbReference>
<evidence type="ECO:0000256" key="2">
    <source>
        <dbReference type="ARBA" id="ARBA00022723"/>
    </source>
</evidence>